<dbReference type="AlphaFoldDB" id="A0A3P1SJ70"/>
<keyword evidence="13" id="KW-1185">Reference proteome</keyword>
<evidence type="ECO:0000256" key="10">
    <source>
        <dbReference type="NCBIfam" id="TIGR02408"/>
    </source>
</evidence>
<evidence type="ECO:0000256" key="8">
    <source>
        <dbReference type="ARBA" id="ARBA00023004"/>
    </source>
</evidence>
<dbReference type="PANTHER" id="PTHR20883">
    <property type="entry name" value="PHYTANOYL-COA DIOXYGENASE DOMAIN CONTAINING 1"/>
    <property type="match status" value="1"/>
</dbReference>
<dbReference type="Pfam" id="PF05721">
    <property type="entry name" value="PhyH"/>
    <property type="match status" value="1"/>
</dbReference>
<feature type="compositionally biased region" description="Basic and acidic residues" evidence="11">
    <location>
        <begin position="16"/>
        <end position="26"/>
    </location>
</feature>
<dbReference type="Gene3D" id="2.60.120.620">
    <property type="entry name" value="q2cbj1_9rhob like domain"/>
    <property type="match status" value="1"/>
</dbReference>
<dbReference type="InterPro" id="IPR012774">
    <property type="entry name" value="EctD"/>
</dbReference>
<keyword evidence="8" id="KW-0408">Iron</keyword>
<sequence length="303" mass="34276">MPSQEQPTDLYPSRQGQERWVERQDPTVYAPKDKVAPVSEQQIREYAENGFMVLEGLFSDTEVQAFQQELKRLLSDDAVKESGETITEPESGDVRSIFRVHKNSPAFSTLAADKRLADLARYILNDDVYIHQSRLNYKPGFRGKEFYWHSDFETWHVEDGMPRMRALSMSITLTENFEHNGPLMLIPGSHRQYAACAGETPDNHFQASLKKQEYGVPSDTQLEDMVKSGGIVTAKCKPGSVIIFDCNIMHGSNGNITPEPRSNVFFVYNAVSNQVVAPFCEQPPRPEYICSREQIKPLAPIIG</sequence>
<evidence type="ECO:0000256" key="9">
    <source>
        <dbReference type="ARBA" id="ARBA00049228"/>
    </source>
</evidence>
<dbReference type="SUPFAM" id="SSF51197">
    <property type="entry name" value="Clavaminate synthase-like"/>
    <property type="match status" value="1"/>
</dbReference>
<dbReference type="Proteomes" id="UP000267535">
    <property type="component" value="Unassembled WGS sequence"/>
</dbReference>
<comment type="function">
    <text evidence="2">Involved in the biosynthesis of 5-hydroxyectoine, called compatible solute, which helps organisms to survive extreme osmotic stress by acting as a highly soluble organic osmolyte. Catalyzes the 2-oxoglutarate-dependent selective hydroxylation of L-ectoine to yield (4S,5S)-5-hydroxyectoine.</text>
</comment>
<dbReference type="GO" id="GO:0016706">
    <property type="term" value="F:2-oxoglutarate-dependent dioxygenase activity"/>
    <property type="evidence" value="ECO:0007669"/>
    <property type="project" value="InterPro"/>
</dbReference>
<evidence type="ECO:0000256" key="6">
    <source>
        <dbReference type="ARBA" id="ARBA00022964"/>
    </source>
</evidence>
<name>A0A3P1SJ70_9GAMM</name>
<evidence type="ECO:0000256" key="11">
    <source>
        <dbReference type="SAM" id="MobiDB-lite"/>
    </source>
</evidence>
<dbReference type="OrthoDB" id="9791262at2"/>
<comment type="subunit">
    <text evidence="4">Homodimer.</text>
</comment>
<protein>
    <recommendedName>
        <fullName evidence="10">Ectoine hydroxylase</fullName>
        <ecNumber evidence="10">1.14.11.55</ecNumber>
    </recommendedName>
</protein>
<dbReference type="PANTHER" id="PTHR20883:SF48">
    <property type="entry name" value="ECTOINE DIOXYGENASE"/>
    <property type="match status" value="1"/>
</dbReference>
<evidence type="ECO:0000256" key="4">
    <source>
        <dbReference type="ARBA" id="ARBA00011738"/>
    </source>
</evidence>
<dbReference type="EMBL" id="RQXV01000014">
    <property type="protein sequence ID" value="RRC97074.1"/>
    <property type="molecule type" value="Genomic_DNA"/>
</dbReference>
<keyword evidence="7 12" id="KW-0560">Oxidoreductase</keyword>
<feature type="region of interest" description="Disordered" evidence="11">
    <location>
        <begin position="1"/>
        <end position="26"/>
    </location>
</feature>
<comment type="caution">
    <text evidence="12">The sequence shown here is derived from an EMBL/GenBank/DDBJ whole genome shotgun (WGS) entry which is preliminary data.</text>
</comment>
<gene>
    <name evidence="12" type="primary">thpD</name>
    <name evidence="12" type="ORF">EHS89_19155</name>
</gene>
<dbReference type="RefSeq" id="WP_124927784.1">
    <property type="nucleotide sequence ID" value="NZ_BMOH01000003.1"/>
</dbReference>
<evidence type="ECO:0000313" key="12">
    <source>
        <dbReference type="EMBL" id="RRC97074.1"/>
    </source>
</evidence>
<proteinExistence type="inferred from homology"/>
<comment type="similarity">
    <text evidence="3">Belongs to the PhyH family. EctD subfamily.</text>
</comment>
<comment type="cofactor">
    <cofactor evidence="1">
        <name>Fe(2+)</name>
        <dbReference type="ChEBI" id="CHEBI:29033"/>
    </cofactor>
</comment>
<keyword evidence="5" id="KW-0479">Metal-binding</keyword>
<evidence type="ECO:0000313" key="13">
    <source>
        <dbReference type="Proteomes" id="UP000267535"/>
    </source>
</evidence>
<evidence type="ECO:0000256" key="7">
    <source>
        <dbReference type="ARBA" id="ARBA00023002"/>
    </source>
</evidence>
<evidence type="ECO:0000256" key="3">
    <source>
        <dbReference type="ARBA" id="ARBA00007851"/>
    </source>
</evidence>
<evidence type="ECO:0000256" key="5">
    <source>
        <dbReference type="ARBA" id="ARBA00022723"/>
    </source>
</evidence>
<organism evidence="12 13">
    <name type="scientific">Amphritea balenae</name>
    <dbReference type="NCBI Taxonomy" id="452629"/>
    <lineage>
        <taxon>Bacteria</taxon>
        <taxon>Pseudomonadati</taxon>
        <taxon>Pseudomonadota</taxon>
        <taxon>Gammaproteobacteria</taxon>
        <taxon>Oceanospirillales</taxon>
        <taxon>Oceanospirillaceae</taxon>
        <taxon>Amphritea</taxon>
    </lineage>
</organism>
<dbReference type="NCBIfam" id="TIGR02408">
    <property type="entry name" value="ectoine_ThpD"/>
    <property type="match status" value="1"/>
</dbReference>
<reference evidence="12 13" key="1">
    <citation type="submission" date="2018-11" db="EMBL/GenBank/DDBJ databases">
        <title>The draft genome sequence of Amphritea balenae JAMM 1525T.</title>
        <authorList>
            <person name="Fang Z."/>
            <person name="Zhang Y."/>
            <person name="Han X."/>
        </authorList>
    </citation>
    <scope>NUCLEOTIDE SEQUENCE [LARGE SCALE GENOMIC DNA]</scope>
    <source>
        <strain evidence="12 13">JAMM 1525</strain>
    </source>
</reference>
<evidence type="ECO:0000256" key="1">
    <source>
        <dbReference type="ARBA" id="ARBA00001954"/>
    </source>
</evidence>
<accession>A0A3P1SJ70</accession>
<dbReference type="InterPro" id="IPR008775">
    <property type="entry name" value="Phytyl_CoA_dOase-like"/>
</dbReference>
<keyword evidence="6" id="KW-0223">Dioxygenase</keyword>
<dbReference type="GO" id="GO:0005506">
    <property type="term" value="F:iron ion binding"/>
    <property type="evidence" value="ECO:0007669"/>
    <property type="project" value="UniProtKB-ARBA"/>
</dbReference>
<dbReference type="EC" id="1.14.11.55" evidence="10"/>
<comment type="catalytic activity">
    <reaction evidence="9">
        <text>L-ectoine + 2-oxoglutarate + O2 = 5-hydroxyectoine + succinate + CO2</text>
        <dbReference type="Rhea" id="RHEA:45740"/>
        <dbReference type="ChEBI" id="CHEBI:15379"/>
        <dbReference type="ChEBI" id="CHEBI:16526"/>
        <dbReference type="ChEBI" id="CHEBI:16810"/>
        <dbReference type="ChEBI" id="CHEBI:30031"/>
        <dbReference type="ChEBI" id="CHEBI:58515"/>
        <dbReference type="ChEBI" id="CHEBI:85413"/>
        <dbReference type="EC" id="1.14.11.55"/>
    </reaction>
</comment>
<evidence type="ECO:0000256" key="2">
    <source>
        <dbReference type="ARBA" id="ARBA00004063"/>
    </source>
</evidence>